<accession>A0A6I3KWX2</accession>
<dbReference type="Proteomes" id="UP000432464">
    <property type="component" value="Unassembled WGS sequence"/>
</dbReference>
<protein>
    <submittedName>
        <fullName evidence="1">Uncharacterized protein</fullName>
    </submittedName>
</protein>
<evidence type="ECO:0000313" key="1">
    <source>
        <dbReference type="EMBL" id="MTE13378.1"/>
    </source>
</evidence>
<comment type="caution">
    <text evidence="1">The sequence shown here is derived from an EMBL/GenBank/DDBJ whole genome shotgun (WGS) entry which is preliminary data.</text>
</comment>
<dbReference type="EMBL" id="WMBB01000005">
    <property type="protein sequence ID" value="MTE13378.1"/>
    <property type="molecule type" value="Genomic_DNA"/>
</dbReference>
<organism evidence="1 2">
    <name type="scientific">Nocardia aurantiaca</name>
    <dbReference type="NCBI Taxonomy" id="2675850"/>
    <lineage>
        <taxon>Bacteria</taxon>
        <taxon>Bacillati</taxon>
        <taxon>Actinomycetota</taxon>
        <taxon>Actinomycetes</taxon>
        <taxon>Mycobacteriales</taxon>
        <taxon>Nocardiaceae</taxon>
        <taxon>Nocardia</taxon>
    </lineage>
</organism>
<dbReference type="AlphaFoldDB" id="A0A6I3KWX2"/>
<name>A0A6I3KWX2_9NOCA</name>
<proteinExistence type="predicted"/>
<reference evidence="1 2" key="1">
    <citation type="submission" date="2019-11" db="EMBL/GenBank/DDBJ databases">
        <title>Nocardia sp. nov. CT2-14 isolated from soil.</title>
        <authorList>
            <person name="Kanchanasin P."/>
            <person name="Tanasupawat S."/>
            <person name="Yuki M."/>
            <person name="Kudo T."/>
        </authorList>
    </citation>
    <scope>NUCLEOTIDE SEQUENCE [LARGE SCALE GENOMIC DNA]</scope>
    <source>
        <strain evidence="1 2">CT2-14</strain>
    </source>
</reference>
<dbReference type="RefSeq" id="WP_230329480.1">
    <property type="nucleotide sequence ID" value="NZ_WMBB01000005.1"/>
</dbReference>
<sequence>MFDDVIGLSPEDAVRWTALVEQCRPILANDGMQAVQTFLVERGTSTIRAIAITWALLGRPGTPLRAAIDAVTESEARPQNRAR</sequence>
<evidence type="ECO:0000313" key="2">
    <source>
        <dbReference type="Proteomes" id="UP000432464"/>
    </source>
</evidence>
<gene>
    <name evidence="1" type="ORF">GLP40_11420</name>
</gene>
<keyword evidence="2" id="KW-1185">Reference proteome</keyword>